<proteinExistence type="predicted"/>
<organism evidence="8">
    <name type="scientific">Drosophila simulans</name>
    <name type="common">Fruit fly</name>
    <dbReference type="NCBI Taxonomy" id="7240"/>
    <lineage>
        <taxon>Eukaryota</taxon>
        <taxon>Metazoa</taxon>
        <taxon>Ecdysozoa</taxon>
        <taxon>Arthropoda</taxon>
        <taxon>Hexapoda</taxon>
        <taxon>Insecta</taxon>
        <taxon>Pterygota</taxon>
        <taxon>Neoptera</taxon>
        <taxon>Endopterygota</taxon>
        <taxon>Diptera</taxon>
        <taxon>Brachycera</taxon>
        <taxon>Muscomorpha</taxon>
        <taxon>Ephydroidea</taxon>
        <taxon>Drosophilidae</taxon>
        <taxon>Drosophila</taxon>
        <taxon>Sophophora</taxon>
    </lineage>
</organism>
<evidence type="ECO:0000256" key="1">
    <source>
        <dbReference type="ARBA" id="ARBA00022723"/>
    </source>
</evidence>
<keyword evidence="1" id="KW-0479">Metal-binding</keyword>
<keyword evidence="2 5" id="KW-0863">Zinc-finger</keyword>
<dbReference type="PANTHER" id="PTHR47577">
    <property type="entry name" value="THAP DOMAIN-CONTAINING PROTEIN 6"/>
    <property type="match status" value="1"/>
</dbReference>
<dbReference type="Pfam" id="PF12596">
    <property type="entry name" value="Tnp_P_element_C"/>
    <property type="match status" value="1"/>
</dbReference>
<reference evidence="8" key="2">
    <citation type="submission" date="2017-06" db="EMBL/GenBank/DDBJ databases">
        <title>Rapid spreading of P element in natural population of Drosophila simulans in Japan.</title>
        <authorList>
            <person name="Yoshitake Y."/>
            <person name="Inomata N."/>
            <person name="Sano M."/>
            <person name="Kato Y."/>
            <person name="Itoh M."/>
        </authorList>
    </citation>
    <scope>NUCLEOTIDE SEQUENCE</scope>
    <source>
        <strain evidence="8">FWU12-7</strain>
        <tissue evidence="8">Whole body</tissue>
    </source>
</reference>
<dbReference type="Gene3D" id="6.20.210.20">
    <property type="entry name" value="THAP domain"/>
    <property type="match status" value="1"/>
</dbReference>
<dbReference type="GO" id="GO:0003677">
    <property type="term" value="F:DNA binding"/>
    <property type="evidence" value="ECO:0007669"/>
    <property type="project" value="UniProtKB-UniRule"/>
</dbReference>
<dbReference type="Pfam" id="PF05485">
    <property type="entry name" value="THAP"/>
    <property type="match status" value="1"/>
</dbReference>
<dbReference type="InterPro" id="IPR006612">
    <property type="entry name" value="THAP_Znf"/>
</dbReference>
<dbReference type="Pfam" id="PF21788">
    <property type="entry name" value="TNP-like_GBD"/>
    <property type="match status" value="1"/>
</dbReference>
<evidence type="ECO:0000259" key="7">
    <source>
        <dbReference type="PROSITE" id="PS50950"/>
    </source>
</evidence>
<dbReference type="Pfam" id="PF21789">
    <property type="entry name" value="TNP-like_RNaseH_C"/>
    <property type="match status" value="1"/>
</dbReference>
<keyword evidence="3" id="KW-0862">Zinc</keyword>
<dbReference type="SMART" id="SM00692">
    <property type="entry name" value="DM3"/>
    <property type="match status" value="1"/>
</dbReference>
<dbReference type="GO" id="GO:0008270">
    <property type="term" value="F:zinc ion binding"/>
    <property type="evidence" value="ECO:0007669"/>
    <property type="project" value="UniProtKB-KW"/>
</dbReference>
<dbReference type="SMR" id="A0A2Z5VGM7"/>
<dbReference type="PROSITE" id="PS50950">
    <property type="entry name" value="ZF_THAP"/>
    <property type="match status" value="1"/>
</dbReference>
<dbReference type="AlphaFoldDB" id="A0A2Z5VGM7"/>
<evidence type="ECO:0000256" key="5">
    <source>
        <dbReference type="PROSITE-ProRule" id="PRU00309"/>
    </source>
</evidence>
<feature type="domain" description="THAP-type" evidence="7">
    <location>
        <begin position="1"/>
        <end position="77"/>
    </location>
</feature>
<keyword evidence="6" id="KW-0175">Coiled coil</keyword>
<dbReference type="InterPro" id="IPR038441">
    <property type="entry name" value="THAP_Znf_sf"/>
</dbReference>
<dbReference type="PANTHER" id="PTHR47577:SF2">
    <property type="entry name" value="THAP DOMAIN CONTAINING 9"/>
    <property type="match status" value="1"/>
</dbReference>
<dbReference type="EMBL" id="LC274660">
    <property type="protein sequence ID" value="BBB35947.1"/>
    <property type="molecule type" value="Genomic_DNA"/>
</dbReference>
<dbReference type="InterPro" id="IPR048366">
    <property type="entry name" value="TNP-like_GBD"/>
</dbReference>
<name>A0A2Z5VGM7_DROSI</name>
<evidence type="ECO:0000256" key="2">
    <source>
        <dbReference type="ARBA" id="ARBA00022771"/>
    </source>
</evidence>
<feature type="coiled-coil region" evidence="6">
    <location>
        <begin position="105"/>
        <end position="142"/>
    </location>
</feature>
<accession>A0A2Z5VGM7</accession>
<dbReference type="SUPFAM" id="SSF57716">
    <property type="entry name" value="Glucocorticoid receptor-like (DNA-binding domain)"/>
    <property type="match status" value="1"/>
</dbReference>
<evidence type="ECO:0000313" key="8">
    <source>
        <dbReference type="EMBL" id="BBB35947.1"/>
    </source>
</evidence>
<evidence type="ECO:0000256" key="4">
    <source>
        <dbReference type="ARBA" id="ARBA00023125"/>
    </source>
</evidence>
<dbReference type="InterPro" id="IPR048365">
    <property type="entry name" value="TNP-like_RNaseH_N"/>
</dbReference>
<reference evidence="8" key="1">
    <citation type="submission" date="2017-06" db="EMBL/GenBank/DDBJ databases">
        <title>A complete P element inserted in the chromosome 3L of Drosophila simulans in Japan.</title>
        <authorList>
            <person name="Itoh M."/>
            <person name="Sano M."/>
            <person name="Inomata N."/>
        </authorList>
    </citation>
    <scope>NUCLEOTIDE SEQUENCE</scope>
    <source>
        <strain evidence="8">FWU12-7</strain>
        <tissue evidence="8">Whole body</tissue>
    </source>
</reference>
<keyword evidence="4 5" id="KW-0238">DNA-binding</keyword>
<sequence>MKYCKFCCKAVTGVKLIHVPKCAIKRKLWEQSLGCSLGENSQICDTHFNDSQWKAAPAKGQTFKRRRLNADAVPSKVIEPEPEKIKEGYTSGSTQTESCSLFNENKSLREKIRTLEYEMRRLEQQLRESQQLEESLRKIFTDTQIRILKNGGQRATFNSDDISTAICLHTAGPRAYNHLYKKGFPLPSRTTLYRWLSDVDIKRGCLDVVIDLMDSDGVDDADKLCVLAFDEMKVAAAFEYDSSADIVYEPSDYVQLAIVRGLKKSWKQPVFFDFNTRMDPDTLNNILRKLHRKGYLVVAIVSDLGTGNQKLWTELGISESKTWFSHPADDHLKIFVFSDTPHLIKLVRNHYVDSGLTINGKKLTKKTIQEALHLCNKSDLSILFKINENHINVRSLAKQKVKLATQLFSNTTASSIRRCYSLGYDIENATETADFFKLMNDWFDIFNSKLSTSNCIECSQPYGKQLDIQNDILNRMSEIMRTGILDKPKRLPFQKGIIVNNASLDGLYKYLQENFSMQYILTSRLNQDIVEHFFGSMRSRGGQFDHPTPLQFKYRLRKYIIARNTEMLRNSGNIEEDNSESWLNLDFSSKENENKSKDDEPVDDEPVDEMLSNIDFTEMDELTEDAMEYIAGYVIKKLRISDKVKENLTFTYVDEVSHGGLIKPSEKFQEKLKELECIFLHYTNNNNFEITNNVKEKLILAARNVDVDKQVKSFYFKIRIYFRIKYFNKKIEIKNQKQKLIGNSKLLKIKL</sequence>
<protein>
    <submittedName>
        <fullName evidence="8">Transposese</fullName>
    </submittedName>
</protein>
<dbReference type="InterPro" id="IPR022242">
    <property type="entry name" value="TNP-like_C"/>
</dbReference>
<evidence type="ECO:0000256" key="3">
    <source>
        <dbReference type="ARBA" id="ARBA00022833"/>
    </source>
</evidence>
<dbReference type="Pfam" id="PF21787">
    <property type="entry name" value="TNP-like_RNaseH_N"/>
    <property type="match status" value="1"/>
</dbReference>
<evidence type="ECO:0000256" key="6">
    <source>
        <dbReference type="SAM" id="Coils"/>
    </source>
</evidence>
<dbReference type="InterPro" id="IPR048367">
    <property type="entry name" value="TNP-like_RNaseH_C"/>
</dbReference>